<protein>
    <submittedName>
        <fullName evidence="2">Uncharacterized protein</fullName>
    </submittedName>
</protein>
<organism evidence="2 3">
    <name type="scientific">Heyndrickxia acidicola</name>
    <dbReference type="NCBI Taxonomy" id="209389"/>
    <lineage>
        <taxon>Bacteria</taxon>
        <taxon>Bacillati</taxon>
        <taxon>Bacillota</taxon>
        <taxon>Bacilli</taxon>
        <taxon>Bacillales</taxon>
        <taxon>Bacillaceae</taxon>
        <taxon>Heyndrickxia</taxon>
    </lineage>
</organism>
<evidence type="ECO:0000313" key="3">
    <source>
        <dbReference type="Proteomes" id="UP001341444"/>
    </source>
</evidence>
<feature type="transmembrane region" description="Helical" evidence="1">
    <location>
        <begin position="121"/>
        <end position="140"/>
    </location>
</feature>
<gene>
    <name evidence="2" type="ORF">P4T90_09330</name>
</gene>
<dbReference type="EMBL" id="JARMAB010000012">
    <property type="protein sequence ID" value="MED1203280.1"/>
    <property type="molecule type" value="Genomic_DNA"/>
</dbReference>
<dbReference type="Proteomes" id="UP001341444">
    <property type="component" value="Unassembled WGS sequence"/>
</dbReference>
<evidence type="ECO:0000256" key="1">
    <source>
        <dbReference type="SAM" id="Phobius"/>
    </source>
</evidence>
<keyword evidence="1" id="KW-0472">Membrane</keyword>
<keyword evidence="1" id="KW-1133">Transmembrane helix</keyword>
<evidence type="ECO:0000313" key="2">
    <source>
        <dbReference type="EMBL" id="MED1203280.1"/>
    </source>
</evidence>
<feature type="transmembrane region" description="Helical" evidence="1">
    <location>
        <begin position="90"/>
        <end position="109"/>
    </location>
</feature>
<comment type="caution">
    <text evidence="2">The sequence shown here is derived from an EMBL/GenBank/DDBJ whole genome shotgun (WGS) entry which is preliminary data.</text>
</comment>
<accession>A0ABU6MJQ2</accession>
<keyword evidence="1" id="KW-0812">Transmembrane</keyword>
<reference evidence="2 3" key="1">
    <citation type="submission" date="2023-03" db="EMBL/GenBank/DDBJ databases">
        <title>Bacillus Genome Sequencing.</title>
        <authorList>
            <person name="Dunlap C."/>
        </authorList>
    </citation>
    <scope>NUCLEOTIDE SEQUENCE [LARGE SCALE GENOMIC DNA]</scope>
    <source>
        <strain evidence="2 3">B-23453</strain>
    </source>
</reference>
<dbReference type="RefSeq" id="WP_066269149.1">
    <property type="nucleotide sequence ID" value="NZ_JARMAB010000012.1"/>
</dbReference>
<proteinExistence type="predicted"/>
<name>A0ABU6MJQ2_9BACI</name>
<keyword evidence="3" id="KW-1185">Reference proteome</keyword>
<sequence length="250" mass="27923">MLAGFIIFFLITSLKMLWKMAIFMVIIGGLVAIIPILSPLVFLLMIFLFIKRIDFVKRNWLPIKAGMLIYGSSLPLYLRWKLETQLGATMIEQIIVAAIGGIILHNQLVKMYNHGYSTQTALGIMGSVPLVLISFIMPFLKLHLFNDGGIDVSHFDASHSVDGHMQQFDVIHTDNTSISSNATSSTYDSEPILNTDLGDHSNAPVWKDSYSLQHLHLQNKVDQYIKYAHNQVDPHAFQTQGPIDIGGGII</sequence>
<feature type="transmembrane region" description="Helical" evidence="1">
    <location>
        <begin position="20"/>
        <end position="49"/>
    </location>
</feature>